<dbReference type="RefSeq" id="WP_089862703.1">
    <property type="nucleotide sequence ID" value="NZ_FOTI01000059.1"/>
</dbReference>
<dbReference type="AlphaFoldDB" id="A0A1I4MUD0"/>
<dbReference type="EMBL" id="FOTI01000059">
    <property type="protein sequence ID" value="SFM06660.1"/>
    <property type="molecule type" value="Genomic_DNA"/>
</dbReference>
<accession>A0A1I4MUD0</accession>
<sequence length="111" mass="12310">MTVRELAEKLKLEVVAGSNLEIEFSGAYFGDIPHDVMQMAAAGNVWFTTRDDLVVVGAALLADIAAVVLVEDKNYEQLAIKKACDKKVNLLRYSGSKYDLAIRFSELTREQ</sequence>
<proteinExistence type="predicted"/>
<dbReference type="SUPFAM" id="SSF75138">
    <property type="entry name" value="HprK N-terminal domain-like"/>
    <property type="match status" value="1"/>
</dbReference>
<reference evidence="1 2" key="1">
    <citation type="submission" date="2016-10" db="EMBL/GenBank/DDBJ databases">
        <authorList>
            <person name="de Groot N.N."/>
        </authorList>
    </citation>
    <scope>NUCLEOTIDE SEQUENCE [LARGE SCALE GENOMIC DNA]</scope>
    <source>
        <strain evidence="1 2">ATCC 51327</strain>
    </source>
</reference>
<dbReference type="InterPro" id="IPR028979">
    <property type="entry name" value="Ser_kin/Pase_Hpr-like_N_sf"/>
</dbReference>
<evidence type="ECO:0000313" key="2">
    <source>
        <dbReference type="Proteomes" id="UP000199006"/>
    </source>
</evidence>
<evidence type="ECO:0000313" key="1">
    <source>
        <dbReference type="EMBL" id="SFM06660.1"/>
    </source>
</evidence>
<dbReference type="OrthoDB" id="2111922at2"/>
<evidence type="ECO:0008006" key="3">
    <source>
        <dbReference type="Google" id="ProtNLM"/>
    </source>
</evidence>
<protein>
    <recommendedName>
        <fullName evidence="3">DRTGG domain-containing protein</fullName>
    </recommendedName>
</protein>
<name>A0A1I4MUD0_9FIRM</name>
<dbReference type="Gene3D" id="3.40.1390.20">
    <property type="entry name" value="HprK N-terminal domain-like"/>
    <property type="match status" value="1"/>
</dbReference>
<dbReference type="STRING" id="29563.SAMN02983006_02710"/>
<dbReference type="Proteomes" id="UP000199006">
    <property type="component" value="Unassembled WGS sequence"/>
</dbReference>
<organism evidence="1 2">
    <name type="scientific">Halanaerobium salsuginis</name>
    <dbReference type="NCBI Taxonomy" id="29563"/>
    <lineage>
        <taxon>Bacteria</taxon>
        <taxon>Bacillati</taxon>
        <taxon>Bacillota</taxon>
        <taxon>Clostridia</taxon>
        <taxon>Halanaerobiales</taxon>
        <taxon>Halanaerobiaceae</taxon>
        <taxon>Halanaerobium</taxon>
    </lineage>
</organism>
<gene>
    <name evidence="1" type="ORF">SAMN02983006_02710</name>
</gene>
<keyword evidence="2" id="KW-1185">Reference proteome</keyword>